<organism evidence="9 10">
    <name type="scientific">Magnusiomyces paraingens</name>
    <dbReference type="NCBI Taxonomy" id="2606893"/>
    <lineage>
        <taxon>Eukaryota</taxon>
        <taxon>Fungi</taxon>
        <taxon>Dikarya</taxon>
        <taxon>Ascomycota</taxon>
        <taxon>Saccharomycotina</taxon>
        <taxon>Dipodascomycetes</taxon>
        <taxon>Dipodascales</taxon>
        <taxon>Dipodascaceae</taxon>
        <taxon>Magnusiomyces</taxon>
    </lineage>
</organism>
<evidence type="ECO:0000256" key="7">
    <source>
        <dbReference type="SAM" id="MobiDB-lite"/>
    </source>
</evidence>
<comment type="subcellular location">
    <subcellularLocation>
        <location evidence="1">Cytoplasmic vesicle</location>
        <location evidence="1">Secretory vesicle</location>
    </subcellularLocation>
</comment>
<name>A0A5E8BQ83_9ASCO</name>
<evidence type="ECO:0000256" key="3">
    <source>
        <dbReference type="ARBA" id="ARBA00015214"/>
    </source>
</evidence>
<protein>
    <recommendedName>
        <fullName evidence="5">Exocyst complex component EXO84</fullName>
    </recommendedName>
    <alternativeName>
        <fullName evidence="3 4">HSP70 nucleotide exchange factor FES1</fullName>
    </alternativeName>
</protein>
<evidence type="ECO:0000256" key="6">
    <source>
        <dbReference type="ARBA" id="ARBA00022737"/>
    </source>
</evidence>
<dbReference type="Gene3D" id="2.30.29.30">
    <property type="entry name" value="Pleckstrin-homology domain (PH domain)/Phosphotyrosine-binding domain (PTB)"/>
    <property type="match status" value="1"/>
</dbReference>
<feature type="compositionally biased region" description="Polar residues" evidence="7">
    <location>
        <begin position="17"/>
        <end position="50"/>
    </location>
</feature>
<feature type="region of interest" description="Disordered" evidence="7">
    <location>
        <begin position="1"/>
        <end position="70"/>
    </location>
</feature>
<gene>
    <name evidence="9" type="ORF">SAPINGB_P003616</name>
</gene>
<evidence type="ECO:0000256" key="4">
    <source>
        <dbReference type="ARBA" id="ARBA00020719"/>
    </source>
</evidence>
<feature type="domain" description="Nucleotide exchange factor Fes1" evidence="8">
    <location>
        <begin position="676"/>
        <end position="744"/>
    </location>
</feature>
<dbReference type="GO" id="GO:0005783">
    <property type="term" value="C:endoplasmic reticulum"/>
    <property type="evidence" value="ECO:0007669"/>
    <property type="project" value="TreeGrafter"/>
</dbReference>
<feature type="compositionally biased region" description="Polar residues" evidence="7">
    <location>
        <begin position="476"/>
        <end position="489"/>
    </location>
</feature>
<dbReference type="Pfam" id="PF08700">
    <property type="entry name" value="VPS51_Exo84_N"/>
    <property type="match status" value="1"/>
</dbReference>
<dbReference type="InterPro" id="IPR011989">
    <property type="entry name" value="ARM-like"/>
</dbReference>
<sequence>MSDTPQQSLRRHRQTLLPPQNGLQQLATKSKNSNYDVLLGPNSSELPSVQQKDKEKQGQVPPLPLENNDIHTFDNLQLGDIPQVPQGKYGQFSTGLGLKEVSPIPGFKSQRKASNSSQAVSSTLNEPVHIKSSATTYGTQKSSLEGSVSGQITVESGPDHYQDLNFSGAHQLDSQIVALRNPNFNPKSFISAQLASATDVEISEFTEKLIRLQDQVAIDRKNMVYGNYKTFLAVGSQISVLSSELQVLRKLINDVHVATTAMKQDAETTMALSNSDSLNRSSIGNGKGSLSSLSNGSTTNILNPMNPRVASLATTAKQNNRNSVLVLESMWAQDLSGLLRTVEGAQKYLPPIAGRHVVEESIGWDQLNAATWKPWQPVKVYLLNDYLLIAVKKRTRNGDMLSVQQSQSLIADQCWSLSEIQIKDLRFIEQTPNSPPSGFAVQKDGSVYVYKHNDPNVAERFLSSYMKIEKDLRKGNNINKTGNNMSSESQKSRKRDSLYSQTVTSSDSDKRGHKRSVSMDIAEKTRVLRDIDTLINDLDVKIAHRMFNEAVTIIDTNLQEIENILEVSSPAMSAAQATATASLVGESINAKSSSQRPSISSTFPGNQTPPSIDIKTLRAHILKLKLEQRSKEVSEILLSNISQDYLSSGETKTQILMIRTTAEIYHSCFPSSEASKAASNDGSKDTKQPDPELLNQLFGGKDEAQLMKESMQKVLDKSISKDDRMVAFDDLEMLVESLDNANNLEPLKLWQSLIGLLDHPDKDFQKMACWVIGTAVQNNPKSQKNCLDSRPLEALPKLLSLASGDNTNGKDVEVAVKAIYALASEIGHNEEAYDVFLLEDGWKAVTKILIQAETNEKVRIRAFSLLRVLITIEPVYKQHQHFKEANILPTLIDKNLNKEAHPTIRERTLSFLEILSDAKFKFTDKEKKDAKNLIDDLRQQGVIEKDEYTFFD</sequence>
<dbReference type="InterPro" id="IPR016024">
    <property type="entry name" value="ARM-type_fold"/>
</dbReference>
<dbReference type="Pfam" id="PF08609">
    <property type="entry name" value="Fes1"/>
    <property type="match status" value="1"/>
</dbReference>
<dbReference type="AlphaFoldDB" id="A0A5E8BQ83"/>
<dbReference type="RefSeq" id="XP_031854224.1">
    <property type="nucleotide sequence ID" value="XM_031998333.1"/>
</dbReference>
<feature type="compositionally biased region" description="Polar residues" evidence="7">
    <location>
        <begin position="589"/>
        <end position="610"/>
    </location>
</feature>
<dbReference type="Gene3D" id="1.25.10.10">
    <property type="entry name" value="Leucine-rich Repeat Variant"/>
    <property type="match status" value="1"/>
</dbReference>
<proteinExistence type="inferred from homology"/>
<dbReference type="InterPro" id="IPR050693">
    <property type="entry name" value="Hsp70_NEF-Inhibitors"/>
</dbReference>
<keyword evidence="10" id="KW-1185">Reference proteome</keyword>
<dbReference type="GO" id="GO:0030133">
    <property type="term" value="C:transport vesicle"/>
    <property type="evidence" value="ECO:0007669"/>
    <property type="project" value="UniProtKB-SubCell"/>
</dbReference>
<evidence type="ECO:0000313" key="10">
    <source>
        <dbReference type="Proteomes" id="UP000398389"/>
    </source>
</evidence>
<dbReference type="EMBL" id="CABVLU010000003">
    <property type="protein sequence ID" value="VVT53523.1"/>
    <property type="molecule type" value="Genomic_DNA"/>
</dbReference>
<dbReference type="InterPro" id="IPR013918">
    <property type="entry name" value="Nucleotide_exch_fac_Fes1"/>
</dbReference>
<accession>A0A5E8BQ83</accession>
<feature type="compositionally biased region" description="Low complexity" evidence="7">
    <location>
        <begin position="281"/>
        <end position="302"/>
    </location>
</feature>
<dbReference type="InterPro" id="IPR042561">
    <property type="entry name" value="Exo84_C_1"/>
</dbReference>
<dbReference type="Proteomes" id="UP000398389">
    <property type="component" value="Unassembled WGS sequence"/>
</dbReference>
<dbReference type="Pfam" id="PF25345">
    <property type="entry name" value="PH_EXO84"/>
    <property type="match status" value="1"/>
</dbReference>
<dbReference type="OrthoDB" id="10250458at2759"/>
<dbReference type="Gene3D" id="1.20.58.1210">
    <property type="entry name" value="Exo84p, N-terminal helical domain"/>
    <property type="match status" value="1"/>
</dbReference>
<dbReference type="PANTHER" id="PTHR19316:SF18">
    <property type="entry name" value="HSP70-BINDING PROTEIN 1"/>
    <property type="match status" value="1"/>
</dbReference>
<dbReference type="InterPro" id="IPR011993">
    <property type="entry name" value="PH-like_dom_sf"/>
</dbReference>
<feature type="region of interest" description="Disordered" evidence="7">
    <location>
        <begin position="473"/>
        <end position="517"/>
    </location>
</feature>
<evidence type="ECO:0000259" key="8">
    <source>
        <dbReference type="Pfam" id="PF08609"/>
    </source>
</evidence>
<dbReference type="SUPFAM" id="SSF48371">
    <property type="entry name" value="ARM repeat"/>
    <property type="match status" value="1"/>
</dbReference>
<dbReference type="GeneID" id="43582433"/>
<keyword evidence="6" id="KW-0677">Repeat</keyword>
<feature type="region of interest" description="Disordered" evidence="7">
    <location>
        <begin position="588"/>
        <end position="610"/>
    </location>
</feature>
<evidence type="ECO:0000256" key="1">
    <source>
        <dbReference type="ARBA" id="ARBA00004398"/>
    </source>
</evidence>
<dbReference type="GO" id="GO:0000774">
    <property type="term" value="F:adenyl-nucleotide exchange factor activity"/>
    <property type="evidence" value="ECO:0007669"/>
    <property type="project" value="TreeGrafter"/>
</dbReference>
<comment type="similarity">
    <text evidence="2">Belongs to the FES1 family.</text>
</comment>
<dbReference type="PANTHER" id="PTHR19316">
    <property type="entry name" value="PROTEIN FOLDING REGULATOR"/>
    <property type="match status" value="1"/>
</dbReference>
<evidence type="ECO:0000256" key="5">
    <source>
        <dbReference type="ARBA" id="ARBA00021269"/>
    </source>
</evidence>
<dbReference type="InterPro" id="IPR016159">
    <property type="entry name" value="Cullin_repeat-like_dom_sf"/>
</dbReference>
<reference evidence="9 10" key="1">
    <citation type="submission" date="2019-09" db="EMBL/GenBank/DDBJ databases">
        <authorList>
            <person name="Brejova B."/>
        </authorList>
    </citation>
    <scope>NUCLEOTIDE SEQUENCE [LARGE SCALE GENOMIC DNA]</scope>
</reference>
<evidence type="ECO:0000313" key="9">
    <source>
        <dbReference type="EMBL" id="VVT53523.1"/>
    </source>
</evidence>
<feature type="region of interest" description="Disordered" evidence="7">
    <location>
        <begin position="273"/>
        <end position="302"/>
    </location>
</feature>
<dbReference type="SUPFAM" id="SSF74788">
    <property type="entry name" value="Cullin repeat-like"/>
    <property type="match status" value="1"/>
</dbReference>
<evidence type="ECO:0000256" key="2">
    <source>
        <dbReference type="ARBA" id="ARBA00011045"/>
    </source>
</evidence>